<gene>
    <name evidence="2" type="ORF">SAMN05421507_10838</name>
</gene>
<dbReference type="Gene3D" id="3.30.420.40">
    <property type="match status" value="2"/>
</dbReference>
<evidence type="ECO:0000313" key="2">
    <source>
        <dbReference type="EMBL" id="SDP40344.1"/>
    </source>
</evidence>
<keyword evidence="2" id="KW-0418">Kinase</keyword>
<dbReference type="PANTHER" id="PTHR18964">
    <property type="entry name" value="ROK (REPRESSOR, ORF, KINASE) FAMILY"/>
    <property type="match status" value="1"/>
</dbReference>
<dbReference type="AlphaFoldDB" id="A0A1H0SF37"/>
<dbReference type="RefSeq" id="WP_090099282.1">
    <property type="nucleotide sequence ID" value="NZ_FNIX01000008.1"/>
</dbReference>
<dbReference type="SUPFAM" id="SSF53067">
    <property type="entry name" value="Actin-like ATPase domain"/>
    <property type="match status" value="1"/>
</dbReference>
<dbReference type="PANTHER" id="PTHR18964:SF173">
    <property type="entry name" value="GLUCOKINASE"/>
    <property type="match status" value="1"/>
</dbReference>
<dbReference type="InterPro" id="IPR000600">
    <property type="entry name" value="ROK"/>
</dbReference>
<dbReference type="GO" id="GO:0016301">
    <property type="term" value="F:kinase activity"/>
    <property type="evidence" value="ECO:0007669"/>
    <property type="project" value="UniProtKB-KW"/>
</dbReference>
<dbReference type="InterPro" id="IPR043129">
    <property type="entry name" value="ATPase_NBD"/>
</dbReference>
<name>A0A1H0SF37_9PSEU</name>
<organism evidence="2 3">
    <name type="scientific">Lentzea jiangxiensis</name>
    <dbReference type="NCBI Taxonomy" id="641025"/>
    <lineage>
        <taxon>Bacteria</taxon>
        <taxon>Bacillati</taxon>
        <taxon>Actinomycetota</taxon>
        <taxon>Actinomycetes</taxon>
        <taxon>Pseudonocardiales</taxon>
        <taxon>Pseudonocardiaceae</taxon>
        <taxon>Lentzea</taxon>
    </lineage>
</organism>
<dbReference type="Pfam" id="PF00480">
    <property type="entry name" value="ROK"/>
    <property type="match status" value="1"/>
</dbReference>
<reference evidence="3" key="1">
    <citation type="submission" date="2016-10" db="EMBL/GenBank/DDBJ databases">
        <authorList>
            <person name="Varghese N."/>
            <person name="Submissions S."/>
        </authorList>
    </citation>
    <scope>NUCLEOTIDE SEQUENCE [LARGE SCALE GENOMIC DNA]</scope>
    <source>
        <strain evidence="3">CGMCC 4.6609</strain>
    </source>
</reference>
<dbReference type="OrthoDB" id="3464494at2"/>
<sequence>MIEARELLGPASGARDANRKRMLVEIMVKADRQSRIAYRSGLSQASVSTAVQELVAEQVLEIDRTQDKVRGRTTPVRLAPTRGVAIGVDISHDHVVVVARRVDQRHDKFSVQQRGDGANRGLSRLLPMIKSMIGEAVEETGQTLDDVVAAGLSVPRMIDPRTGRFTTPVLLPWHDYDRPAEDLTEHLGVRVAIDNDANLGAMAEQIYGMDEPAETVVYVKATNGVGVGIMIGDKLYRGHRGMAGEIGHLTIDRNGDVCECGGRGCLDTIVGSESLVAEVRRSHRGSTTDNPVTLQSLIEKAHARDAVCTRVLQDAGRTLGIALAQLCNLLNPRLIVLGGELATGKDLLLGPCMQELRRYALGGAVNDREGFTLRLSQLSPYSEAQGALILGLRARKVEEFVAD</sequence>
<dbReference type="STRING" id="641025.SAMN05421507_10838"/>
<keyword evidence="3" id="KW-1185">Reference proteome</keyword>
<comment type="similarity">
    <text evidence="1">Belongs to the ROK (NagC/XylR) family.</text>
</comment>
<evidence type="ECO:0000313" key="3">
    <source>
        <dbReference type="Proteomes" id="UP000199691"/>
    </source>
</evidence>
<protein>
    <submittedName>
        <fullName evidence="2">Sugar kinase of the NBD/HSP70 family, may contain an N-terminal HTH domain</fullName>
    </submittedName>
</protein>
<dbReference type="EMBL" id="FNIX01000008">
    <property type="protein sequence ID" value="SDP40344.1"/>
    <property type="molecule type" value="Genomic_DNA"/>
</dbReference>
<accession>A0A1H0SF37</accession>
<keyword evidence="2" id="KW-0808">Transferase</keyword>
<proteinExistence type="inferred from homology"/>
<dbReference type="Proteomes" id="UP000199691">
    <property type="component" value="Unassembled WGS sequence"/>
</dbReference>
<evidence type="ECO:0000256" key="1">
    <source>
        <dbReference type="ARBA" id="ARBA00006479"/>
    </source>
</evidence>